<gene>
    <name evidence="5" type="ORF">RM532_14225</name>
</gene>
<dbReference type="Pfam" id="PF02321">
    <property type="entry name" value="OEP"/>
    <property type="match status" value="2"/>
</dbReference>
<dbReference type="PANTHER" id="PTHR30203:SF24">
    <property type="entry name" value="BLR4935 PROTEIN"/>
    <property type="match status" value="1"/>
</dbReference>
<dbReference type="RefSeq" id="WP_311654003.1">
    <property type="nucleotide sequence ID" value="NZ_JAVRIB010000018.1"/>
</dbReference>
<comment type="similarity">
    <text evidence="1">Belongs to the outer membrane factor (OMF) (TC 1.B.17) family.</text>
</comment>
<keyword evidence="6" id="KW-1185">Reference proteome</keyword>
<evidence type="ECO:0000313" key="5">
    <source>
        <dbReference type="EMBL" id="MDT0636107.1"/>
    </source>
</evidence>
<comment type="caution">
    <text evidence="5">The sequence shown here is derived from an EMBL/GenBank/DDBJ whole genome shotgun (WGS) entry which is preliminary data.</text>
</comment>
<keyword evidence="2" id="KW-0175">Coiled coil</keyword>
<protein>
    <submittedName>
        <fullName evidence="5">TolC family protein</fullName>
    </submittedName>
</protein>
<evidence type="ECO:0000256" key="3">
    <source>
        <dbReference type="SAM" id="MobiDB-lite"/>
    </source>
</evidence>
<feature type="coiled-coil region" evidence="2">
    <location>
        <begin position="145"/>
        <end position="203"/>
    </location>
</feature>
<feature type="chain" id="PRO_5045607446" evidence="4">
    <location>
        <begin position="23"/>
        <end position="418"/>
    </location>
</feature>
<evidence type="ECO:0000256" key="1">
    <source>
        <dbReference type="ARBA" id="ARBA00007613"/>
    </source>
</evidence>
<dbReference type="Proteomes" id="UP001251857">
    <property type="component" value="Unassembled WGS sequence"/>
</dbReference>
<evidence type="ECO:0000313" key="6">
    <source>
        <dbReference type="Proteomes" id="UP001251857"/>
    </source>
</evidence>
<evidence type="ECO:0000256" key="4">
    <source>
        <dbReference type="SAM" id="SignalP"/>
    </source>
</evidence>
<feature type="region of interest" description="Disordered" evidence="3">
    <location>
        <begin position="44"/>
        <end position="64"/>
    </location>
</feature>
<name>A0ABU3C3G6_9GAMM</name>
<proteinExistence type="inferred from homology"/>
<dbReference type="InterPro" id="IPR003423">
    <property type="entry name" value="OMP_efflux"/>
</dbReference>
<sequence>MALRHCLGACLLVAVALSPAAADDALTLKDAVARAVADNPELALGEQRGRAADARSQRAGQPPPLELGLELENIAGTGQSRGLSGAETTLMLSRTIERGDKAVRRRGLAEERGALVRTEADIRRLDLLARVARRFVHVVRDQRLLEVAEEAVTLARQARTQAQRRVDAGAAPASEAARADIALAEAELELEHAEHELKATRVSLASLWGERQPGFSRARADLYALPPADDLDALVAALMRNPQLRRLAGQHRIADARRRLAAARQSTDVTLSGGVRRREAMNDTAFVLGLSVPLGSDARAQPGIRAAQAEAAASQRELEAARREFYAVLYGRYQELQHARTELKTLRERILPAADSALSDIRNGYGRGRYSYLELVDAQRGLIEHRRRAIRAAEHYHRHLIEIERLTGSSAAAVNKDS</sequence>
<feature type="signal peptide" evidence="4">
    <location>
        <begin position="1"/>
        <end position="22"/>
    </location>
</feature>
<reference evidence="5 6" key="1">
    <citation type="submission" date="2023-09" db="EMBL/GenBank/DDBJ databases">
        <authorList>
            <person name="Rey-Velasco X."/>
        </authorList>
    </citation>
    <scope>NUCLEOTIDE SEQUENCE [LARGE SCALE GENOMIC DNA]</scope>
    <source>
        <strain evidence="5 6">W335</strain>
    </source>
</reference>
<dbReference type="InterPro" id="IPR010131">
    <property type="entry name" value="MdtP/NodT-like"/>
</dbReference>
<feature type="compositionally biased region" description="Basic and acidic residues" evidence="3">
    <location>
        <begin position="47"/>
        <end position="56"/>
    </location>
</feature>
<evidence type="ECO:0000256" key="2">
    <source>
        <dbReference type="SAM" id="Coils"/>
    </source>
</evidence>
<organism evidence="5 6">
    <name type="scientific">Spectribacter hydrogenoxidans</name>
    <dbReference type="NCBI Taxonomy" id="3075608"/>
    <lineage>
        <taxon>Bacteria</taxon>
        <taxon>Pseudomonadati</taxon>
        <taxon>Pseudomonadota</taxon>
        <taxon>Gammaproteobacteria</taxon>
        <taxon>Salinisphaerales</taxon>
        <taxon>Salinisphaeraceae</taxon>
        <taxon>Spectribacter</taxon>
    </lineage>
</organism>
<keyword evidence="4" id="KW-0732">Signal</keyword>
<dbReference type="PANTHER" id="PTHR30203">
    <property type="entry name" value="OUTER MEMBRANE CATION EFFLUX PROTEIN"/>
    <property type="match status" value="1"/>
</dbReference>
<accession>A0ABU3C3G6</accession>
<dbReference type="SUPFAM" id="SSF56954">
    <property type="entry name" value="Outer membrane efflux proteins (OEP)"/>
    <property type="match status" value="1"/>
</dbReference>
<dbReference type="Gene3D" id="1.20.1600.10">
    <property type="entry name" value="Outer membrane efflux proteins (OEP)"/>
    <property type="match status" value="1"/>
</dbReference>
<dbReference type="EMBL" id="JAVRIB010000018">
    <property type="protein sequence ID" value="MDT0636107.1"/>
    <property type="molecule type" value="Genomic_DNA"/>
</dbReference>